<keyword evidence="5 8" id="KW-1133">Transmembrane helix</keyword>
<dbReference type="InterPro" id="IPR010920">
    <property type="entry name" value="LSM_dom_sf"/>
</dbReference>
<feature type="transmembrane region" description="Helical" evidence="8">
    <location>
        <begin position="251"/>
        <end position="279"/>
    </location>
</feature>
<dbReference type="PANTHER" id="PTHR30347">
    <property type="entry name" value="POTASSIUM CHANNEL RELATED"/>
    <property type="match status" value="1"/>
</dbReference>
<keyword evidence="13" id="KW-1185">Reference proteome</keyword>
<evidence type="ECO:0000313" key="13">
    <source>
        <dbReference type="Proteomes" id="UP000502041"/>
    </source>
</evidence>
<dbReference type="InterPro" id="IPR023408">
    <property type="entry name" value="MscS_beta-dom_sf"/>
</dbReference>
<keyword evidence="6 8" id="KW-0472">Membrane</keyword>
<feature type="transmembrane region" description="Helical" evidence="8">
    <location>
        <begin position="79"/>
        <end position="97"/>
    </location>
</feature>
<name>A0A6H2H9E2_9BURK</name>
<evidence type="ECO:0000256" key="4">
    <source>
        <dbReference type="ARBA" id="ARBA00022692"/>
    </source>
</evidence>
<dbReference type="InterPro" id="IPR052702">
    <property type="entry name" value="MscS-like_channel"/>
</dbReference>
<feature type="domain" description="Mechanosensitive ion channel transmembrane helices 2/3" evidence="11">
    <location>
        <begin position="227"/>
        <end position="266"/>
    </location>
</feature>
<dbReference type="InterPro" id="IPR011066">
    <property type="entry name" value="MscS_channel_C_sf"/>
</dbReference>
<organism evidence="12 13">
    <name type="scientific">Polaromonas vacuolata</name>
    <dbReference type="NCBI Taxonomy" id="37448"/>
    <lineage>
        <taxon>Bacteria</taxon>
        <taxon>Pseudomonadati</taxon>
        <taxon>Pseudomonadota</taxon>
        <taxon>Betaproteobacteria</taxon>
        <taxon>Burkholderiales</taxon>
        <taxon>Comamonadaceae</taxon>
        <taxon>Polaromonas</taxon>
    </lineage>
</organism>
<dbReference type="Pfam" id="PF21088">
    <property type="entry name" value="MS_channel_1st"/>
    <property type="match status" value="1"/>
</dbReference>
<dbReference type="SUPFAM" id="SSF50182">
    <property type="entry name" value="Sm-like ribonucleoproteins"/>
    <property type="match status" value="1"/>
</dbReference>
<dbReference type="InterPro" id="IPR049142">
    <property type="entry name" value="MS_channel_1st"/>
</dbReference>
<dbReference type="InterPro" id="IPR006685">
    <property type="entry name" value="MscS_channel_2nd"/>
</dbReference>
<feature type="transmembrane region" description="Helical" evidence="8">
    <location>
        <begin position="183"/>
        <end position="204"/>
    </location>
</feature>
<dbReference type="PANTHER" id="PTHR30347:SF1">
    <property type="entry name" value="MECHANOSENSITIVE CHANNEL MSCK"/>
    <property type="match status" value="1"/>
</dbReference>
<dbReference type="Proteomes" id="UP000502041">
    <property type="component" value="Chromosome"/>
</dbReference>
<dbReference type="Gene3D" id="2.30.30.60">
    <property type="match status" value="1"/>
</dbReference>
<keyword evidence="3" id="KW-1003">Cell membrane</keyword>
<dbReference type="Gene3D" id="1.10.287.1260">
    <property type="match status" value="1"/>
</dbReference>
<dbReference type="Pfam" id="PF21082">
    <property type="entry name" value="MS_channel_3rd"/>
    <property type="match status" value="1"/>
</dbReference>
<feature type="transmembrane region" description="Helical" evidence="8">
    <location>
        <begin position="103"/>
        <end position="123"/>
    </location>
</feature>
<evidence type="ECO:0000259" key="11">
    <source>
        <dbReference type="Pfam" id="PF21088"/>
    </source>
</evidence>
<feature type="transmembrane region" description="Helical" evidence="8">
    <location>
        <begin position="225"/>
        <end position="245"/>
    </location>
</feature>
<gene>
    <name evidence="12" type="primary">mscK</name>
    <name evidence="12" type="ORF">HC248_01516</name>
</gene>
<feature type="compositionally biased region" description="Basic and acidic residues" evidence="7">
    <location>
        <begin position="476"/>
        <end position="491"/>
    </location>
</feature>
<dbReference type="GO" id="GO:0008381">
    <property type="term" value="F:mechanosensitive monoatomic ion channel activity"/>
    <property type="evidence" value="ECO:0007669"/>
    <property type="project" value="UniProtKB-ARBA"/>
</dbReference>
<evidence type="ECO:0000313" key="12">
    <source>
        <dbReference type="EMBL" id="QJC56214.1"/>
    </source>
</evidence>
<evidence type="ECO:0000256" key="5">
    <source>
        <dbReference type="ARBA" id="ARBA00022989"/>
    </source>
</evidence>
<sequence length="491" mass="52718">MAGLKDWSFSSLLASSNGPKKIDSLDDWFTALLQPTALTEVAVLLACICVSWLVIRLARRAASKRDEYSILFGRRTVDGVLFPLLLFVLAQISRTLLVQVMPVAVFKVAVPVLLSLLVIRIIVKVLQAAFKNAPLVRSLERTFSWLAWLFMVVWVSGLLPVVLEELDSIKWKIGSSTVSVRNMLEGAVTASIVIIIALWISAAIESRLLRSVKGGELSLRKALSNASRAILLFVGLMVALSAVGIDLSALSVVAGAVGVGVGFGLQKIAASYVSGFVMLAERSVRIGDSVKVDGFEGVITDIKARYTVVRSLMGRESIVPNEIFISNRIENFSLTDLQVVLFTTITVSYTSDPDLVMTLLKDAAVAQKRVLKEPPPSVNLVHFAADGLEFVLYYSINDPENGQQNVSSLVNLHVLRSLREHGIEIPYPQRVVHLAPGTLNGAGMASPTAPADGGSGPAITGTTTLLTDVATGKDAAAGDKTDAAVKPEPYR</sequence>
<evidence type="ECO:0000256" key="6">
    <source>
        <dbReference type="ARBA" id="ARBA00023136"/>
    </source>
</evidence>
<comment type="subcellular location">
    <subcellularLocation>
        <location evidence="1">Cell membrane</location>
        <topology evidence="1">Multi-pass membrane protein</topology>
    </subcellularLocation>
</comment>
<evidence type="ECO:0000259" key="10">
    <source>
        <dbReference type="Pfam" id="PF21082"/>
    </source>
</evidence>
<feature type="transmembrane region" description="Helical" evidence="8">
    <location>
        <begin position="143"/>
        <end position="163"/>
    </location>
</feature>
<keyword evidence="4 8" id="KW-0812">Transmembrane</keyword>
<evidence type="ECO:0000256" key="3">
    <source>
        <dbReference type="ARBA" id="ARBA00022475"/>
    </source>
</evidence>
<evidence type="ECO:0000256" key="2">
    <source>
        <dbReference type="ARBA" id="ARBA00008017"/>
    </source>
</evidence>
<feature type="region of interest" description="Disordered" evidence="7">
    <location>
        <begin position="443"/>
        <end position="491"/>
    </location>
</feature>
<evidence type="ECO:0000259" key="9">
    <source>
        <dbReference type="Pfam" id="PF00924"/>
    </source>
</evidence>
<evidence type="ECO:0000256" key="1">
    <source>
        <dbReference type="ARBA" id="ARBA00004651"/>
    </source>
</evidence>
<dbReference type="SUPFAM" id="SSF82861">
    <property type="entry name" value="Mechanosensitive channel protein MscS (YggB), transmembrane region"/>
    <property type="match status" value="1"/>
</dbReference>
<dbReference type="Pfam" id="PF00924">
    <property type="entry name" value="MS_channel_2nd"/>
    <property type="match status" value="1"/>
</dbReference>
<dbReference type="GO" id="GO:0005886">
    <property type="term" value="C:plasma membrane"/>
    <property type="evidence" value="ECO:0007669"/>
    <property type="project" value="UniProtKB-SubCell"/>
</dbReference>
<accession>A0A6H2H9E2</accession>
<dbReference type="InterPro" id="IPR011014">
    <property type="entry name" value="MscS_channel_TM-2"/>
</dbReference>
<dbReference type="RefSeq" id="WP_168921952.1">
    <property type="nucleotide sequence ID" value="NZ_CP051461.1"/>
</dbReference>
<reference evidence="12 13" key="1">
    <citation type="submission" date="2020-04" db="EMBL/GenBank/DDBJ databases">
        <title>Complete genome of a Psychrophilic, Marine, Gas Vacuolate Bacterium Polaromonas vacuolata KCTC 22033T.</title>
        <authorList>
            <person name="Hwang K."/>
            <person name="Kim K.M."/>
        </authorList>
    </citation>
    <scope>NUCLEOTIDE SEQUENCE [LARGE SCALE GENOMIC DNA]</scope>
    <source>
        <strain evidence="12 13">KCTC 22033</strain>
    </source>
</reference>
<evidence type="ECO:0000256" key="7">
    <source>
        <dbReference type="SAM" id="MobiDB-lite"/>
    </source>
</evidence>
<dbReference type="AlphaFoldDB" id="A0A6H2H9E2"/>
<dbReference type="KEGG" id="pvac:HC248_01516"/>
<feature type="compositionally biased region" description="Low complexity" evidence="7">
    <location>
        <begin position="460"/>
        <end position="475"/>
    </location>
</feature>
<feature type="transmembrane region" description="Helical" evidence="8">
    <location>
        <begin position="37"/>
        <end position="58"/>
    </location>
</feature>
<feature type="domain" description="Mechanosensitive ion channel MscS C-terminal" evidence="10">
    <location>
        <begin position="343"/>
        <end position="425"/>
    </location>
</feature>
<dbReference type="Gene3D" id="3.30.70.100">
    <property type="match status" value="1"/>
</dbReference>
<protein>
    <submittedName>
        <fullName evidence="12">Mechanosensitive channel MscK</fullName>
    </submittedName>
</protein>
<proteinExistence type="inferred from homology"/>
<comment type="similarity">
    <text evidence="2">Belongs to the MscS (TC 1.A.23) family.</text>
</comment>
<feature type="domain" description="Mechanosensitive ion channel MscS" evidence="9">
    <location>
        <begin position="268"/>
        <end position="333"/>
    </location>
</feature>
<dbReference type="InterPro" id="IPR049278">
    <property type="entry name" value="MS_channel_C"/>
</dbReference>
<evidence type="ECO:0000256" key="8">
    <source>
        <dbReference type="SAM" id="Phobius"/>
    </source>
</evidence>
<dbReference type="EMBL" id="CP051461">
    <property type="protein sequence ID" value="QJC56214.1"/>
    <property type="molecule type" value="Genomic_DNA"/>
</dbReference>
<dbReference type="SUPFAM" id="SSF82689">
    <property type="entry name" value="Mechanosensitive channel protein MscS (YggB), C-terminal domain"/>
    <property type="match status" value="1"/>
</dbReference>